<gene>
    <name evidence="1" type="ORF">LCGC14_1067260</name>
</gene>
<name>A0A0F9Q2D7_9ZZZZ</name>
<dbReference type="EMBL" id="LAZR01004575">
    <property type="protein sequence ID" value="KKN07401.1"/>
    <property type="molecule type" value="Genomic_DNA"/>
</dbReference>
<sequence length="52" mass="5981">MKNKILEIMRMDRKGIVEYKAKIKVVKSGSGAGITLPKKLLGKEIEVYYKRK</sequence>
<organism evidence="1">
    <name type="scientific">marine sediment metagenome</name>
    <dbReference type="NCBI Taxonomy" id="412755"/>
    <lineage>
        <taxon>unclassified sequences</taxon>
        <taxon>metagenomes</taxon>
        <taxon>ecological metagenomes</taxon>
    </lineage>
</organism>
<protein>
    <submittedName>
        <fullName evidence="1">Uncharacterized protein</fullName>
    </submittedName>
</protein>
<accession>A0A0F9Q2D7</accession>
<proteinExistence type="predicted"/>
<reference evidence="1" key="1">
    <citation type="journal article" date="2015" name="Nature">
        <title>Complex archaea that bridge the gap between prokaryotes and eukaryotes.</title>
        <authorList>
            <person name="Spang A."/>
            <person name="Saw J.H."/>
            <person name="Jorgensen S.L."/>
            <person name="Zaremba-Niedzwiedzka K."/>
            <person name="Martijn J."/>
            <person name="Lind A.E."/>
            <person name="van Eijk R."/>
            <person name="Schleper C."/>
            <person name="Guy L."/>
            <person name="Ettema T.J."/>
        </authorList>
    </citation>
    <scope>NUCLEOTIDE SEQUENCE</scope>
</reference>
<evidence type="ECO:0000313" key="1">
    <source>
        <dbReference type="EMBL" id="KKN07401.1"/>
    </source>
</evidence>
<dbReference type="AlphaFoldDB" id="A0A0F9Q2D7"/>
<comment type="caution">
    <text evidence="1">The sequence shown here is derived from an EMBL/GenBank/DDBJ whole genome shotgun (WGS) entry which is preliminary data.</text>
</comment>